<proteinExistence type="predicted"/>
<evidence type="ECO:0000313" key="4">
    <source>
        <dbReference type="Proteomes" id="UP000278807"/>
    </source>
</evidence>
<dbReference type="Proteomes" id="UP000278807">
    <property type="component" value="Unassembled WGS sequence"/>
</dbReference>
<evidence type="ECO:0000256" key="1">
    <source>
        <dbReference type="SAM" id="MobiDB-lite"/>
    </source>
</evidence>
<sequence length="335" mass="36836">MPKGKSSQVIISKGAAITDDSNVGMQLLKKMGWTKDTGLGKEGNGILEPVKASSNFGRKGLGKVSTQANMDMVQQTQFEYVLQKIQSTNGNVASSSDEEEEIESKTRRPRLCYGRYLRDKDISKCDDRSLKVILGKSVAEPEDLSFISPSSETVEQVKDSGHDFGVKTYSSSTDLKSYFAEKMKAKRCGQTAVQGEHLLKRSRDHDGSPNSPEISYPLFNLDDVKMSDASKHSGPSDTGSSINAKSIGSDVEGHKGEFFLSCVVYIFAFIFENLKNFLKVTTSKFSLLYTVLDDSSSSSSSDELSEQEETPPPRPDSPDIFVNSNILSLKGYPYY</sequence>
<feature type="domain" description="G-patch" evidence="2">
    <location>
        <begin position="20"/>
        <end position="66"/>
    </location>
</feature>
<dbReference type="GO" id="GO:0003676">
    <property type="term" value="F:nucleic acid binding"/>
    <property type="evidence" value="ECO:0007669"/>
    <property type="project" value="InterPro"/>
</dbReference>
<accession>A0A0R3TRE6</accession>
<gene>
    <name evidence="3" type="ORF">HNAJ_LOCUS10149</name>
</gene>
<feature type="region of interest" description="Disordered" evidence="1">
    <location>
        <begin position="295"/>
        <end position="322"/>
    </location>
</feature>
<organism evidence="5">
    <name type="scientific">Rodentolepis nana</name>
    <name type="common">Dwarf tapeworm</name>
    <name type="synonym">Hymenolepis nana</name>
    <dbReference type="NCBI Taxonomy" id="102285"/>
    <lineage>
        <taxon>Eukaryota</taxon>
        <taxon>Metazoa</taxon>
        <taxon>Spiralia</taxon>
        <taxon>Lophotrochozoa</taxon>
        <taxon>Platyhelminthes</taxon>
        <taxon>Cestoda</taxon>
        <taxon>Eucestoda</taxon>
        <taxon>Cyclophyllidea</taxon>
        <taxon>Hymenolepididae</taxon>
        <taxon>Rodentolepis</taxon>
    </lineage>
</organism>
<evidence type="ECO:0000259" key="2">
    <source>
        <dbReference type="PROSITE" id="PS50174"/>
    </source>
</evidence>
<keyword evidence="4" id="KW-1185">Reference proteome</keyword>
<dbReference type="InterPro" id="IPR000467">
    <property type="entry name" value="G_patch_dom"/>
</dbReference>
<reference evidence="3 4" key="2">
    <citation type="submission" date="2018-11" db="EMBL/GenBank/DDBJ databases">
        <authorList>
            <consortium name="Pathogen Informatics"/>
        </authorList>
    </citation>
    <scope>NUCLEOTIDE SEQUENCE [LARGE SCALE GENOMIC DNA]</scope>
</reference>
<dbReference type="AlphaFoldDB" id="A0A0R3TRE6"/>
<dbReference type="PROSITE" id="PS50174">
    <property type="entry name" value="G_PATCH"/>
    <property type="match status" value="1"/>
</dbReference>
<evidence type="ECO:0000313" key="5">
    <source>
        <dbReference type="WBParaSite" id="HNAJ_0001015601-mRNA-1"/>
    </source>
</evidence>
<name>A0A0R3TRE6_RODNA</name>
<dbReference type="PANTHER" id="PTHR20923:SF1">
    <property type="entry name" value="G PATCH DOMAIN AND ANKYRIN REPEAT-CONTAINING PROTEIN 1"/>
    <property type="match status" value="1"/>
</dbReference>
<protein>
    <submittedName>
        <fullName evidence="5">G-patch domain-containing protein</fullName>
    </submittedName>
</protein>
<dbReference type="Pfam" id="PF01585">
    <property type="entry name" value="G-patch"/>
    <property type="match status" value="1"/>
</dbReference>
<dbReference type="OrthoDB" id="29523at2759"/>
<evidence type="ECO:0000313" key="3">
    <source>
        <dbReference type="EMBL" id="VDO07282.1"/>
    </source>
</evidence>
<dbReference type="PANTHER" id="PTHR20923">
    <property type="entry name" value="BAT4 PROTEIN-RELATED"/>
    <property type="match status" value="1"/>
</dbReference>
<dbReference type="EMBL" id="UZAE01012900">
    <property type="protein sequence ID" value="VDO07282.1"/>
    <property type="molecule type" value="Genomic_DNA"/>
</dbReference>
<dbReference type="WBParaSite" id="HNAJ_0001015601-mRNA-1">
    <property type="protein sequence ID" value="HNAJ_0001015601-mRNA-1"/>
    <property type="gene ID" value="HNAJ_0001015601"/>
</dbReference>
<dbReference type="STRING" id="102285.A0A0R3TRE6"/>
<dbReference type="SMART" id="SM00443">
    <property type="entry name" value="G_patch"/>
    <property type="match status" value="1"/>
</dbReference>
<dbReference type="InterPro" id="IPR039146">
    <property type="entry name" value="GPANK1"/>
</dbReference>
<reference evidence="5" key="1">
    <citation type="submission" date="2017-02" db="UniProtKB">
        <authorList>
            <consortium name="WormBaseParasite"/>
        </authorList>
    </citation>
    <scope>IDENTIFICATION</scope>
</reference>